<evidence type="ECO:0000313" key="3">
    <source>
        <dbReference type="Proteomes" id="UP000015241"/>
    </source>
</evidence>
<feature type="region of interest" description="Disordered" evidence="1">
    <location>
        <begin position="1"/>
        <end position="42"/>
    </location>
</feature>
<accession>S8EB34</accession>
<dbReference type="AlphaFoldDB" id="S8EB34"/>
<organism evidence="2 3">
    <name type="scientific">Fomitopsis schrenkii</name>
    <name type="common">Brown rot fungus</name>
    <dbReference type="NCBI Taxonomy" id="2126942"/>
    <lineage>
        <taxon>Eukaryota</taxon>
        <taxon>Fungi</taxon>
        <taxon>Dikarya</taxon>
        <taxon>Basidiomycota</taxon>
        <taxon>Agaricomycotina</taxon>
        <taxon>Agaricomycetes</taxon>
        <taxon>Polyporales</taxon>
        <taxon>Fomitopsis</taxon>
    </lineage>
</organism>
<dbReference type="Proteomes" id="UP000015241">
    <property type="component" value="Unassembled WGS sequence"/>
</dbReference>
<dbReference type="InParanoid" id="S8EB34"/>
<protein>
    <submittedName>
        <fullName evidence="2">Uncharacterized protein</fullName>
    </submittedName>
</protein>
<evidence type="ECO:0000256" key="1">
    <source>
        <dbReference type="SAM" id="MobiDB-lite"/>
    </source>
</evidence>
<feature type="compositionally biased region" description="Polar residues" evidence="1">
    <location>
        <begin position="121"/>
        <end position="135"/>
    </location>
</feature>
<proteinExistence type="predicted"/>
<sequence length="135" mass="14790">MKKPRTGDLENTSANEIHTLHPLTRDASGAPQLGEPSSVLSTPQMVTQLTNLEARVGTMQDTMLTISSTLEAMNLMLTRAVHVIAFPGRKKPIRSLQRFLDGMPDETPEHSPPPERSSSPANQYEPTVTHFANTS</sequence>
<evidence type="ECO:0000313" key="2">
    <source>
        <dbReference type="EMBL" id="EPT01803.1"/>
    </source>
</evidence>
<feature type="region of interest" description="Disordered" evidence="1">
    <location>
        <begin position="99"/>
        <end position="135"/>
    </location>
</feature>
<dbReference type="HOGENOM" id="CLU_1885807_0_0_1"/>
<name>S8EB34_FOMSC</name>
<gene>
    <name evidence="2" type="ORF">FOMPIDRAFT_152089</name>
</gene>
<keyword evidence="3" id="KW-1185">Reference proteome</keyword>
<reference evidence="2 3" key="1">
    <citation type="journal article" date="2012" name="Science">
        <title>The Paleozoic origin of enzymatic lignin decomposition reconstructed from 31 fungal genomes.</title>
        <authorList>
            <person name="Floudas D."/>
            <person name="Binder M."/>
            <person name="Riley R."/>
            <person name="Barry K."/>
            <person name="Blanchette R.A."/>
            <person name="Henrissat B."/>
            <person name="Martinez A.T."/>
            <person name="Otillar R."/>
            <person name="Spatafora J.W."/>
            <person name="Yadav J.S."/>
            <person name="Aerts A."/>
            <person name="Benoit I."/>
            <person name="Boyd A."/>
            <person name="Carlson A."/>
            <person name="Copeland A."/>
            <person name="Coutinho P.M."/>
            <person name="de Vries R.P."/>
            <person name="Ferreira P."/>
            <person name="Findley K."/>
            <person name="Foster B."/>
            <person name="Gaskell J."/>
            <person name="Glotzer D."/>
            <person name="Gorecki P."/>
            <person name="Heitman J."/>
            <person name="Hesse C."/>
            <person name="Hori C."/>
            <person name="Igarashi K."/>
            <person name="Jurgens J.A."/>
            <person name="Kallen N."/>
            <person name="Kersten P."/>
            <person name="Kohler A."/>
            <person name="Kuees U."/>
            <person name="Kumar T.K.A."/>
            <person name="Kuo A."/>
            <person name="LaButti K."/>
            <person name="Larrondo L.F."/>
            <person name="Lindquist E."/>
            <person name="Ling A."/>
            <person name="Lombard V."/>
            <person name="Lucas S."/>
            <person name="Lundell T."/>
            <person name="Martin R."/>
            <person name="McLaughlin D.J."/>
            <person name="Morgenstern I."/>
            <person name="Morin E."/>
            <person name="Murat C."/>
            <person name="Nagy L.G."/>
            <person name="Nolan M."/>
            <person name="Ohm R.A."/>
            <person name="Patyshakuliyeva A."/>
            <person name="Rokas A."/>
            <person name="Ruiz-Duenas F.J."/>
            <person name="Sabat G."/>
            <person name="Salamov A."/>
            <person name="Samejima M."/>
            <person name="Schmutz J."/>
            <person name="Slot J.C."/>
            <person name="St John F."/>
            <person name="Stenlid J."/>
            <person name="Sun H."/>
            <person name="Sun S."/>
            <person name="Syed K."/>
            <person name="Tsang A."/>
            <person name="Wiebenga A."/>
            <person name="Young D."/>
            <person name="Pisabarro A."/>
            <person name="Eastwood D.C."/>
            <person name="Martin F."/>
            <person name="Cullen D."/>
            <person name="Grigoriev I.V."/>
            <person name="Hibbett D.S."/>
        </authorList>
    </citation>
    <scope>NUCLEOTIDE SEQUENCE</scope>
    <source>
        <strain evidence="3">FP-58527</strain>
    </source>
</reference>
<dbReference type="EMBL" id="KE504139">
    <property type="protein sequence ID" value="EPT01803.1"/>
    <property type="molecule type" value="Genomic_DNA"/>
</dbReference>